<evidence type="ECO:0000256" key="5">
    <source>
        <dbReference type="ARBA" id="ARBA00022857"/>
    </source>
</evidence>
<evidence type="ECO:0000256" key="8">
    <source>
        <dbReference type="PIRNR" id="PIRNR000232"/>
    </source>
</evidence>
<keyword evidence="5 8" id="KW-0521">NADP</keyword>
<dbReference type="Pfam" id="PF00881">
    <property type="entry name" value="Nitroreductase"/>
    <property type="match status" value="1"/>
</dbReference>
<proteinExistence type="inferred from homology"/>
<dbReference type="EMBL" id="JBHTJO010000001">
    <property type="protein sequence ID" value="MFD0987012.1"/>
    <property type="molecule type" value="Genomic_DNA"/>
</dbReference>
<dbReference type="SUPFAM" id="SSF55469">
    <property type="entry name" value="FMN-dependent nitroreductase-like"/>
    <property type="match status" value="1"/>
</dbReference>
<comment type="similarity">
    <text evidence="2 8">Belongs to the nitroreductase family.</text>
</comment>
<evidence type="ECO:0000256" key="7">
    <source>
        <dbReference type="ARBA" id="ARBA00023027"/>
    </source>
</evidence>
<dbReference type="InterPro" id="IPR000415">
    <property type="entry name" value="Nitroreductase-like"/>
</dbReference>
<gene>
    <name evidence="10" type="ORF">ACFQ2F_07855</name>
</gene>
<organism evidence="10 11">
    <name type="scientific">Methyloligella solikamskensis</name>
    <dbReference type="NCBI Taxonomy" id="1177756"/>
    <lineage>
        <taxon>Bacteria</taxon>
        <taxon>Pseudomonadati</taxon>
        <taxon>Pseudomonadota</taxon>
        <taxon>Alphaproteobacteria</taxon>
        <taxon>Hyphomicrobiales</taxon>
        <taxon>Hyphomicrobiaceae</taxon>
        <taxon>Methyloligella</taxon>
    </lineage>
</organism>
<dbReference type="PANTHER" id="PTHR43821">
    <property type="entry name" value="NAD(P)H NITROREDUCTASE YDJA-RELATED"/>
    <property type="match status" value="1"/>
</dbReference>
<dbReference type="RefSeq" id="WP_379088205.1">
    <property type="nucleotide sequence ID" value="NZ_JBHTJO010000001.1"/>
</dbReference>
<evidence type="ECO:0000256" key="6">
    <source>
        <dbReference type="ARBA" id="ARBA00023002"/>
    </source>
</evidence>
<dbReference type="Gene3D" id="3.40.109.10">
    <property type="entry name" value="NADH Oxidase"/>
    <property type="match status" value="1"/>
</dbReference>
<keyword evidence="3 8" id="KW-0285">Flavoprotein</keyword>
<protein>
    <recommendedName>
        <fullName evidence="8">Putative NAD(P)H nitroreductase</fullName>
        <ecNumber evidence="8">1.-.-.-</ecNumber>
    </recommendedName>
</protein>
<reference evidence="11" key="1">
    <citation type="journal article" date="2019" name="Int. J. Syst. Evol. Microbiol.">
        <title>The Global Catalogue of Microorganisms (GCM) 10K type strain sequencing project: providing services to taxonomists for standard genome sequencing and annotation.</title>
        <authorList>
            <consortium name="The Broad Institute Genomics Platform"/>
            <consortium name="The Broad Institute Genome Sequencing Center for Infectious Disease"/>
            <person name="Wu L."/>
            <person name="Ma J."/>
        </authorList>
    </citation>
    <scope>NUCLEOTIDE SEQUENCE [LARGE SCALE GENOMIC DNA]</scope>
    <source>
        <strain evidence="11">CCUG 61697</strain>
    </source>
</reference>
<accession>A0ABW3J9H4</accession>
<evidence type="ECO:0000259" key="9">
    <source>
        <dbReference type="Pfam" id="PF00881"/>
    </source>
</evidence>
<feature type="domain" description="Nitroreductase" evidence="9">
    <location>
        <begin position="21"/>
        <end position="177"/>
    </location>
</feature>
<dbReference type="PANTHER" id="PTHR43821:SF1">
    <property type="entry name" value="NAD(P)H NITROREDUCTASE YDJA-RELATED"/>
    <property type="match status" value="1"/>
</dbReference>
<dbReference type="InterPro" id="IPR026021">
    <property type="entry name" value="YdjA-like"/>
</dbReference>
<name>A0ABW3J9H4_9HYPH</name>
<dbReference type="Proteomes" id="UP001597102">
    <property type="component" value="Unassembled WGS sequence"/>
</dbReference>
<evidence type="ECO:0000256" key="3">
    <source>
        <dbReference type="ARBA" id="ARBA00022630"/>
    </source>
</evidence>
<keyword evidence="7 8" id="KW-0520">NAD</keyword>
<evidence type="ECO:0000313" key="10">
    <source>
        <dbReference type="EMBL" id="MFD0987012.1"/>
    </source>
</evidence>
<dbReference type="PIRSF" id="PIRSF000232">
    <property type="entry name" value="YdjA"/>
    <property type="match status" value="1"/>
</dbReference>
<dbReference type="InterPro" id="IPR029479">
    <property type="entry name" value="Nitroreductase"/>
</dbReference>
<dbReference type="InterPro" id="IPR052530">
    <property type="entry name" value="NAD(P)H_nitroreductase"/>
</dbReference>
<comment type="caution">
    <text evidence="10">The sequence shown here is derived from an EMBL/GenBank/DDBJ whole genome shotgun (WGS) entry which is preliminary data.</text>
</comment>
<dbReference type="CDD" id="cd02135">
    <property type="entry name" value="YdjA-like"/>
    <property type="match status" value="1"/>
</dbReference>
<evidence type="ECO:0000256" key="4">
    <source>
        <dbReference type="ARBA" id="ARBA00022643"/>
    </source>
</evidence>
<keyword evidence="6 8" id="KW-0560">Oxidoreductase</keyword>
<evidence type="ECO:0000313" key="11">
    <source>
        <dbReference type="Proteomes" id="UP001597102"/>
    </source>
</evidence>
<evidence type="ECO:0000256" key="1">
    <source>
        <dbReference type="ARBA" id="ARBA00001917"/>
    </source>
</evidence>
<evidence type="ECO:0000256" key="2">
    <source>
        <dbReference type="ARBA" id="ARBA00007118"/>
    </source>
</evidence>
<keyword evidence="11" id="KW-1185">Reference proteome</keyword>
<dbReference type="EC" id="1.-.-.-" evidence="8"/>
<keyword evidence="4 8" id="KW-0288">FMN</keyword>
<sequence length="200" mass="21762">MINPNTTKPILTNPIVDHLLTRRSVSAAQLGEPGPTPEQLTQILTAAARVPDHKKLAPWRFILFRGEARAAFGEELARIFEAQQDDATPARIDFERNRFLRAPLVIAVISRVVENAAAPAWEQELSAGAACLNLLHAASALGFGAQWITEWCAFDAEVAKVLGLAANERVAGFVYIGTATVKPEERDRPQLGDIVTDFPG</sequence>
<comment type="cofactor">
    <cofactor evidence="1 8">
        <name>FMN</name>
        <dbReference type="ChEBI" id="CHEBI:58210"/>
    </cofactor>
</comment>